<dbReference type="InterPro" id="IPR036936">
    <property type="entry name" value="CRIB_dom_sf"/>
</dbReference>
<dbReference type="InterPro" id="IPR000095">
    <property type="entry name" value="CRIB_dom"/>
</dbReference>
<dbReference type="InterPro" id="IPR000697">
    <property type="entry name" value="WH1/EVH1_dom"/>
</dbReference>
<feature type="compositionally biased region" description="Basic and acidic residues" evidence="8">
    <location>
        <begin position="434"/>
        <end position="450"/>
    </location>
</feature>
<dbReference type="InterPro" id="IPR011026">
    <property type="entry name" value="WAS_C"/>
</dbReference>
<feature type="compositionally biased region" description="Low complexity" evidence="8">
    <location>
        <begin position="403"/>
        <end position="413"/>
    </location>
</feature>
<feature type="domain" description="WH1" evidence="10">
    <location>
        <begin position="26"/>
        <end position="136"/>
    </location>
</feature>
<dbReference type="GO" id="GO:0005634">
    <property type="term" value="C:nucleus"/>
    <property type="evidence" value="ECO:0007669"/>
    <property type="project" value="UniProtKB-SubCell"/>
</dbReference>
<evidence type="ECO:0000256" key="8">
    <source>
        <dbReference type="SAM" id="MobiDB-lite"/>
    </source>
</evidence>
<feature type="region of interest" description="Disordered" evidence="8">
    <location>
        <begin position="139"/>
        <end position="224"/>
    </location>
</feature>
<dbReference type="CDD" id="cd00132">
    <property type="entry name" value="CRIB"/>
    <property type="match status" value="1"/>
</dbReference>
<dbReference type="SMART" id="SM00461">
    <property type="entry name" value="WH1"/>
    <property type="match status" value="1"/>
</dbReference>
<feature type="domain" description="CRIB" evidence="9">
    <location>
        <begin position="218"/>
        <end position="231"/>
    </location>
</feature>
<evidence type="ECO:0000256" key="5">
    <source>
        <dbReference type="ARBA" id="ARBA00022737"/>
    </source>
</evidence>
<dbReference type="FunCoup" id="A0A6J0BWM0">
    <property type="interactions" value="658"/>
</dbReference>
<dbReference type="FunFam" id="2.30.29.30:FF:000130">
    <property type="entry name" value="neural Wiskott-Aldrich syndrome protein"/>
    <property type="match status" value="1"/>
</dbReference>
<evidence type="ECO:0000259" key="11">
    <source>
        <dbReference type="PROSITE" id="PS51082"/>
    </source>
</evidence>
<dbReference type="PANTHER" id="PTHR11202">
    <property type="entry name" value="SPROUTY-RELATED, EVH1 DOMAIN-CONTAINING PROTEIN FAMILY MEMBER"/>
    <property type="match status" value="1"/>
</dbReference>
<evidence type="ECO:0000259" key="10">
    <source>
        <dbReference type="PROSITE" id="PS50229"/>
    </source>
</evidence>
<gene>
    <name evidence="13" type="primary">LOC107223466</name>
</gene>
<dbReference type="InterPro" id="IPR003124">
    <property type="entry name" value="WH2_dom"/>
</dbReference>
<keyword evidence="6" id="KW-0206">Cytoskeleton</keyword>
<feature type="domain" description="WH2" evidence="11">
    <location>
        <begin position="419"/>
        <end position="436"/>
    </location>
</feature>
<dbReference type="InterPro" id="IPR011993">
    <property type="entry name" value="PH-like_dom_sf"/>
</dbReference>
<dbReference type="GO" id="GO:0005856">
    <property type="term" value="C:cytoskeleton"/>
    <property type="evidence" value="ECO:0007669"/>
    <property type="project" value="UniProtKB-SubCell"/>
</dbReference>
<protein>
    <submittedName>
        <fullName evidence="13">Neural Wiskott-Aldrich syndrome protein</fullName>
    </submittedName>
</protein>
<dbReference type="InterPro" id="IPR033927">
    <property type="entry name" value="WASPfam_EVH1"/>
</dbReference>
<evidence type="ECO:0000313" key="12">
    <source>
        <dbReference type="Proteomes" id="UP000829291"/>
    </source>
</evidence>
<dbReference type="KEGG" id="nlo:107223466"/>
<dbReference type="Gene3D" id="2.30.29.30">
    <property type="entry name" value="Pleckstrin-homology domain (PH domain)/Phosphotyrosine-binding domain (PTB)"/>
    <property type="match status" value="1"/>
</dbReference>
<comment type="subcellular location">
    <subcellularLocation>
        <location evidence="2">Cytoplasm</location>
        <location evidence="2">Cytoskeleton</location>
    </subcellularLocation>
    <subcellularLocation>
        <location evidence="1">Nucleus</location>
    </subcellularLocation>
</comment>
<feature type="compositionally biased region" description="Low complexity" evidence="8">
    <location>
        <begin position="171"/>
        <end position="196"/>
    </location>
</feature>
<evidence type="ECO:0000256" key="4">
    <source>
        <dbReference type="ARBA" id="ARBA00022553"/>
    </source>
</evidence>
<dbReference type="SMART" id="SM00285">
    <property type="entry name" value="PBD"/>
    <property type="match status" value="1"/>
</dbReference>
<feature type="compositionally biased region" description="Pro residues" evidence="8">
    <location>
        <begin position="371"/>
        <end position="395"/>
    </location>
</feature>
<dbReference type="CDD" id="cd01205">
    <property type="entry name" value="EVH1_WASP-like"/>
    <property type="match status" value="1"/>
</dbReference>
<feature type="compositionally biased region" description="Pro residues" evidence="8">
    <location>
        <begin position="334"/>
        <end position="361"/>
    </location>
</feature>
<keyword evidence="5" id="KW-0677">Repeat</keyword>
<dbReference type="Proteomes" id="UP000829291">
    <property type="component" value="Chromosome 1"/>
</dbReference>
<dbReference type="InParanoid" id="A0A6J0BWM0"/>
<accession>A0A6J0BWM0</accession>
<name>A0A6J0BWM0_NEOLC</name>
<dbReference type="SUPFAM" id="SSF50729">
    <property type="entry name" value="PH domain-like"/>
    <property type="match status" value="1"/>
</dbReference>
<evidence type="ECO:0000256" key="1">
    <source>
        <dbReference type="ARBA" id="ARBA00004123"/>
    </source>
</evidence>
<dbReference type="PROSITE" id="PS51082">
    <property type="entry name" value="WH2"/>
    <property type="match status" value="2"/>
</dbReference>
<feature type="compositionally biased region" description="Basic and acidic residues" evidence="8">
    <location>
        <begin position="203"/>
        <end position="215"/>
    </location>
</feature>
<dbReference type="PROSITE" id="PS50108">
    <property type="entry name" value="CRIB"/>
    <property type="match status" value="1"/>
</dbReference>
<keyword evidence="3" id="KW-0963">Cytoplasm</keyword>
<feature type="domain" description="WH2" evidence="11">
    <location>
        <begin position="449"/>
        <end position="466"/>
    </location>
</feature>
<reference evidence="13" key="1">
    <citation type="submission" date="2025-08" db="UniProtKB">
        <authorList>
            <consortium name="RefSeq"/>
        </authorList>
    </citation>
    <scope>IDENTIFICATION</scope>
    <source>
        <tissue evidence="13">Thorax and Abdomen</tissue>
    </source>
</reference>
<dbReference type="RefSeq" id="XP_015518632.1">
    <property type="nucleotide sequence ID" value="XM_015663146.2"/>
</dbReference>
<dbReference type="FunFam" id="3.90.810.10:FF:000003">
    <property type="entry name" value="Neural Wiskott-Aldrich syndrome protein-like"/>
    <property type="match status" value="1"/>
</dbReference>
<sequence length="517" mass="56371">MKSGRLNEHRGSILLSKEENQEVFKLIGNRCQCLAAGVIQLYVTESPSHRDWIKRDTGVITLIKDNPRRSYFFRLYCLRRNAMLWEHEVYNSMDYKAPMSHFHTFEGEDSMTAFNFASETDAIILRSIILEKLNAKRQRRQERKSRINADSHHSLTLPKKSHSNTSAVGFSTGSSTDISNGSSSSATVNRSVSSSSMYKAKNHKQDKDPKRRLTKADIGSPSNFRHVAHMGWNVNSKGLELESVDPQLKQFFDTAGVSDDQLRDRKTREFIYDFIECHGGINAVKAAIIPPSSIQGNQPPPPPAPTGLGPPPPVPARTVPVSPGPPISSNQPRSAPPLPPSRTAAPPPPPNAPPAHRPLPARPVASSVTSPPCPPPPPPPPMSTNIPPPPAPPIPQLTEMDNETINSNATNNNGGLPDTRNALLDAIRSGTTLKKVDKVEPKPNLADDTRGNLLSQIRQGVELKSVANQPKSAPSPIIQNSLAGALTRALAERSRVIHSDSDSDDSTSETSGDDWDD</sequence>
<proteinExistence type="predicted"/>
<dbReference type="SUPFAM" id="SSF47912">
    <property type="entry name" value="Wiscott-Aldrich syndrome protein, WASP, C-terminal domain"/>
    <property type="match status" value="2"/>
</dbReference>
<evidence type="ECO:0000313" key="13">
    <source>
        <dbReference type="RefSeq" id="XP_015518632.1"/>
    </source>
</evidence>
<keyword evidence="4" id="KW-0597">Phosphoprotein</keyword>
<dbReference type="OrthoDB" id="8963340at2759"/>
<evidence type="ECO:0000256" key="7">
    <source>
        <dbReference type="ARBA" id="ARBA00023242"/>
    </source>
</evidence>
<dbReference type="SMART" id="SM00246">
    <property type="entry name" value="WH2"/>
    <property type="match status" value="2"/>
</dbReference>
<keyword evidence="12" id="KW-1185">Reference proteome</keyword>
<evidence type="ECO:0000256" key="6">
    <source>
        <dbReference type="ARBA" id="ARBA00023212"/>
    </source>
</evidence>
<dbReference type="AlphaFoldDB" id="A0A6J0BWM0"/>
<feature type="compositionally biased region" description="Pro residues" evidence="8">
    <location>
        <begin position="298"/>
        <end position="315"/>
    </location>
</feature>
<dbReference type="Gene3D" id="3.90.810.10">
    <property type="entry name" value="CRIB domain"/>
    <property type="match status" value="2"/>
</dbReference>
<dbReference type="Pfam" id="PF00568">
    <property type="entry name" value="WH1"/>
    <property type="match status" value="1"/>
</dbReference>
<dbReference type="PROSITE" id="PS50229">
    <property type="entry name" value="WH1"/>
    <property type="match status" value="1"/>
</dbReference>
<feature type="compositionally biased region" description="Acidic residues" evidence="8">
    <location>
        <begin position="502"/>
        <end position="517"/>
    </location>
</feature>
<dbReference type="GeneID" id="107223466"/>
<feature type="region of interest" description="Disordered" evidence="8">
    <location>
        <begin position="494"/>
        <end position="517"/>
    </location>
</feature>
<feature type="region of interest" description="Disordered" evidence="8">
    <location>
        <begin position="291"/>
        <end position="451"/>
    </location>
</feature>
<dbReference type="GO" id="GO:0007015">
    <property type="term" value="P:actin filament organization"/>
    <property type="evidence" value="ECO:0007669"/>
    <property type="project" value="InterPro"/>
</dbReference>
<keyword evidence="7" id="KW-0539">Nucleus</keyword>
<organism evidence="13">
    <name type="scientific">Neodiprion lecontei</name>
    <name type="common">Redheaded pine sawfly</name>
    <dbReference type="NCBI Taxonomy" id="441921"/>
    <lineage>
        <taxon>Eukaryota</taxon>
        <taxon>Metazoa</taxon>
        <taxon>Ecdysozoa</taxon>
        <taxon>Arthropoda</taxon>
        <taxon>Hexapoda</taxon>
        <taxon>Insecta</taxon>
        <taxon>Pterygota</taxon>
        <taxon>Neoptera</taxon>
        <taxon>Endopterygota</taxon>
        <taxon>Hymenoptera</taxon>
        <taxon>Tenthredinoidea</taxon>
        <taxon>Diprionidae</taxon>
        <taxon>Diprioninae</taxon>
        <taxon>Neodiprion</taxon>
    </lineage>
</organism>
<evidence type="ECO:0000259" key="9">
    <source>
        <dbReference type="PROSITE" id="PS50108"/>
    </source>
</evidence>
<evidence type="ECO:0000256" key="3">
    <source>
        <dbReference type="ARBA" id="ARBA00022490"/>
    </source>
</evidence>
<dbReference type="PANTHER" id="PTHR11202:SF36">
    <property type="entry name" value="ACTIN NUCLEATION-PROMOTING FACTOR WASL"/>
    <property type="match status" value="1"/>
</dbReference>
<evidence type="ECO:0000256" key="2">
    <source>
        <dbReference type="ARBA" id="ARBA00004245"/>
    </source>
</evidence>
<dbReference type="Pfam" id="PF00786">
    <property type="entry name" value="PBD"/>
    <property type="match status" value="1"/>
</dbReference>
<dbReference type="GO" id="GO:0003779">
    <property type="term" value="F:actin binding"/>
    <property type="evidence" value="ECO:0007669"/>
    <property type="project" value="InterPro"/>
</dbReference>
<feature type="compositionally biased region" description="Basic and acidic residues" evidence="8">
    <location>
        <begin position="144"/>
        <end position="153"/>
    </location>
</feature>
<dbReference type="Pfam" id="PF02205">
    <property type="entry name" value="WH2"/>
    <property type="match status" value="2"/>
</dbReference>